<comment type="catalytic activity">
    <reaction evidence="10">
        <text>alpha-D-galactose 1-phosphate + H2O = D-galactose + phosphate</text>
        <dbReference type="Rhea" id="RHEA:29315"/>
        <dbReference type="ChEBI" id="CHEBI:4139"/>
        <dbReference type="ChEBI" id="CHEBI:15377"/>
        <dbReference type="ChEBI" id="CHEBI:43474"/>
        <dbReference type="ChEBI" id="CHEBI:58336"/>
        <dbReference type="EC" id="3.1.3.94"/>
    </reaction>
</comment>
<dbReference type="GO" id="GO:0008934">
    <property type="term" value="F:inositol monophosphate 1-phosphatase activity"/>
    <property type="evidence" value="ECO:0007669"/>
    <property type="project" value="InterPro"/>
</dbReference>
<evidence type="ECO:0000256" key="12">
    <source>
        <dbReference type="RuleBase" id="RU364068"/>
    </source>
</evidence>
<evidence type="ECO:0000256" key="4">
    <source>
        <dbReference type="ARBA" id="ARBA00005152"/>
    </source>
</evidence>
<dbReference type="CDD" id="cd01639">
    <property type="entry name" value="IMPase"/>
    <property type="match status" value="1"/>
</dbReference>
<feature type="binding site" evidence="11">
    <location>
        <position position="133"/>
    </location>
    <ligand>
        <name>Mg(2+)</name>
        <dbReference type="ChEBI" id="CHEBI:18420"/>
        <label>1</label>
        <note>catalytic</note>
    </ligand>
</feature>
<comment type="caution">
    <text evidence="13">The sequence shown here is derived from an EMBL/GenBank/DDBJ whole genome shotgun (WGS) entry which is preliminary data.</text>
</comment>
<dbReference type="InterPro" id="IPR033942">
    <property type="entry name" value="IMPase"/>
</dbReference>
<accession>A0AA36GNW0</accession>
<dbReference type="GO" id="GO:0005737">
    <property type="term" value="C:cytoplasm"/>
    <property type="evidence" value="ECO:0007669"/>
    <property type="project" value="UniProtKB-SubCell"/>
</dbReference>
<dbReference type="PROSITE" id="PS00629">
    <property type="entry name" value="IMP_1"/>
    <property type="match status" value="1"/>
</dbReference>
<reference evidence="13" key="1">
    <citation type="submission" date="2023-07" db="EMBL/GenBank/DDBJ databases">
        <authorList>
            <consortium name="CYATHOMIX"/>
        </authorList>
    </citation>
    <scope>NUCLEOTIDE SEQUENCE</scope>
    <source>
        <strain evidence="13">N/A</strain>
    </source>
</reference>
<dbReference type="PANTHER" id="PTHR20854">
    <property type="entry name" value="INOSITOL MONOPHOSPHATASE"/>
    <property type="match status" value="1"/>
</dbReference>
<evidence type="ECO:0000256" key="3">
    <source>
        <dbReference type="ARBA" id="ARBA00004496"/>
    </source>
</evidence>
<evidence type="ECO:0000256" key="10">
    <source>
        <dbReference type="ARBA" id="ARBA00035990"/>
    </source>
</evidence>
<dbReference type="GO" id="GO:0007165">
    <property type="term" value="P:signal transduction"/>
    <property type="evidence" value="ECO:0007669"/>
    <property type="project" value="TreeGrafter"/>
</dbReference>
<dbReference type="FunFam" id="3.30.540.10:FF:000013">
    <property type="entry name" value="Inositol-1-monophosphatase"/>
    <property type="match status" value="1"/>
</dbReference>
<comment type="pathway">
    <text evidence="4 12">Polyol metabolism; myo-inositol biosynthesis; myo-inositol from D-glucose 6-phosphate: step 2/2.</text>
</comment>
<sequence>MNRCTARLFTIVGQVCVRRLSQRVLQKQLFSTRCIHKMVFVPVHPDEQKFVDTALELVKSAGRLVRDAFDQPVSIVKTKASATDLVTETDQAVEKLLIEGLRKAFPDHKFIGEESTAGGAKIEWTNAPTWIIDPIDGTTNFVHRIPLIAICVGLAINKELRAGIVYNPITYELFTAQVGCGAFKNGFPIHVSNTKELGRSIITESMGIHNLTTFGEKWLDIAQSNMRRTVEAAVAESVVISQLGSHRQPEMMRSFIESYKTMMSDQNCHGHRAFGSAAINMVMVAQGACDAYFEYGLHSWDVAAAAVIISEAGGVLIDPTGKPFHVMARKVLCAGTKELATNLSALLTHVDYEPEG</sequence>
<organism evidence="13 14">
    <name type="scientific">Cylicocyclus nassatus</name>
    <name type="common">Nematode worm</name>
    <dbReference type="NCBI Taxonomy" id="53992"/>
    <lineage>
        <taxon>Eukaryota</taxon>
        <taxon>Metazoa</taxon>
        <taxon>Ecdysozoa</taxon>
        <taxon>Nematoda</taxon>
        <taxon>Chromadorea</taxon>
        <taxon>Rhabditida</taxon>
        <taxon>Rhabditina</taxon>
        <taxon>Rhabditomorpha</taxon>
        <taxon>Strongyloidea</taxon>
        <taxon>Strongylidae</taxon>
        <taxon>Cylicocyclus</taxon>
    </lineage>
</organism>
<dbReference type="Pfam" id="PF00459">
    <property type="entry name" value="Inositol_P"/>
    <property type="match status" value="1"/>
</dbReference>
<dbReference type="EC" id="3.1.3.25" evidence="12"/>
<dbReference type="InterPro" id="IPR000760">
    <property type="entry name" value="Inositol_monophosphatase-like"/>
</dbReference>
<name>A0AA36GNW0_CYLNA</name>
<evidence type="ECO:0000256" key="1">
    <source>
        <dbReference type="ARBA" id="ARBA00001033"/>
    </source>
</evidence>
<dbReference type="Gene3D" id="3.30.540.10">
    <property type="entry name" value="Fructose-1,6-Bisphosphatase, subunit A, domain 1"/>
    <property type="match status" value="1"/>
</dbReference>
<proteinExistence type="inferred from homology"/>
<dbReference type="Gene3D" id="3.40.190.80">
    <property type="match status" value="1"/>
</dbReference>
<feature type="binding site" evidence="11">
    <location>
        <position position="113"/>
    </location>
    <ligand>
        <name>Mg(2+)</name>
        <dbReference type="ChEBI" id="CHEBI:18420"/>
        <label>1</label>
        <note>catalytic</note>
    </ligand>
</feature>
<comment type="cofactor">
    <cofactor evidence="2 11 12">
        <name>Mg(2+)</name>
        <dbReference type="ChEBI" id="CHEBI:18420"/>
    </cofactor>
</comment>
<dbReference type="AlphaFoldDB" id="A0AA36GNW0"/>
<keyword evidence="14" id="KW-1185">Reference proteome</keyword>
<feature type="binding site" evidence="11">
    <location>
        <position position="135"/>
    </location>
    <ligand>
        <name>Mg(2+)</name>
        <dbReference type="ChEBI" id="CHEBI:18420"/>
        <label>1</label>
        <note>catalytic</note>
    </ligand>
</feature>
<dbReference type="InterPro" id="IPR020550">
    <property type="entry name" value="Inositol_monophosphatase_CS"/>
</dbReference>
<evidence type="ECO:0000313" key="13">
    <source>
        <dbReference type="EMBL" id="CAJ0595439.1"/>
    </source>
</evidence>
<keyword evidence="8 12" id="KW-0378">Hydrolase</keyword>
<dbReference type="GO" id="GO:0006020">
    <property type="term" value="P:inositol metabolic process"/>
    <property type="evidence" value="ECO:0007669"/>
    <property type="project" value="TreeGrafter"/>
</dbReference>
<comment type="subcellular location">
    <subcellularLocation>
        <location evidence="3">Cytoplasm</location>
    </subcellularLocation>
</comment>
<evidence type="ECO:0000256" key="9">
    <source>
        <dbReference type="ARBA" id="ARBA00022842"/>
    </source>
</evidence>
<keyword evidence="6" id="KW-0963">Cytoplasm</keyword>
<dbReference type="GO" id="GO:0046854">
    <property type="term" value="P:phosphatidylinositol phosphate biosynthetic process"/>
    <property type="evidence" value="ECO:0007669"/>
    <property type="project" value="InterPro"/>
</dbReference>
<protein>
    <recommendedName>
        <fullName evidence="12">Inositol-1-monophosphatase</fullName>
        <ecNumber evidence="12">3.1.3.25</ecNumber>
    </recommendedName>
</protein>
<dbReference type="InterPro" id="IPR020583">
    <property type="entry name" value="Inositol_monoP_metal-BS"/>
</dbReference>
<feature type="binding site" evidence="11">
    <location>
        <position position="136"/>
    </location>
    <ligand>
        <name>Mg(2+)</name>
        <dbReference type="ChEBI" id="CHEBI:18420"/>
        <label>1</label>
        <note>catalytic</note>
    </ligand>
</feature>
<evidence type="ECO:0000256" key="2">
    <source>
        <dbReference type="ARBA" id="ARBA00001946"/>
    </source>
</evidence>
<dbReference type="InterPro" id="IPR020552">
    <property type="entry name" value="Inositol_monoPase_Li-sen"/>
</dbReference>
<evidence type="ECO:0000256" key="6">
    <source>
        <dbReference type="ARBA" id="ARBA00022490"/>
    </source>
</evidence>
<dbReference type="PROSITE" id="PS00630">
    <property type="entry name" value="IMP_2"/>
    <property type="match status" value="1"/>
</dbReference>
<dbReference type="PRINTS" id="PR00377">
    <property type="entry name" value="IMPHPHTASES"/>
</dbReference>
<keyword evidence="9 11" id="KW-0460">Magnesium</keyword>
<dbReference type="GO" id="GO:0046872">
    <property type="term" value="F:metal ion binding"/>
    <property type="evidence" value="ECO:0007669"/>
    <property type="project" value="UniProtKB-KW"/>
</dbReference>
<dbReference type="PRINTS" id="PR00378">
    <property type="entry name" value="LIIMPHPHTASE"/>
</dbReference>
<comment type="similarity">
    <text evidence="5 12">Belongs to the inositol monophosphatase superfamily.</text>
</comment>
<evidence type="ECO:0000256" key="7">
    <source>
        <dbReference type="ARBA" id="ARBA00022723"/>
    </source>
</evidence>
<dbReference type="EMBL" id="CATQJL010000112">
    <property type="protein sequence ID" value="CAJ0595439.1"/>
    <property type="molecule type" value="Genomic_DNA"/>
</dbReference>
<dbReference type="Proteomes" id="UP001176961">
    <property type="component" value="Unassembled WGS sequence"/>
</dbReference>
<keyword evidence="7 11" id="KW-0479">Metal-binding</keyword>
<evidence type="ECO:0000256" key="8">
    <source>
        <dbReference type="ARBA" id="ARBA00022801"/>
    </source>
</evidence>
<dbReference type="PANTHER" id="PTHR20854:SF4">
    <property type="entry name" value="INOSITOL-1-MONOPHOSPHATASE-RELATED"/>
    <property type="match status" value="1"/>
</dbReference>
<dbReference type="FunFam" id="3.40.190.80:FF:000002">
    <property type="entry name" value="Inositol-1-monophosphatase"/>
    <property type="match status" value="1"/>
</dbReference>
<comment type="catalytic activity">
    <reaction evidence="1 12">
        <text>a myo-inositol phosphate + H2O = myo-inositol + phosphate</text>
        <dbReference type="Rhea" id="RHEA:24056"/>
        <dbReference type="ChEBI" id="CHEBI:15377"/>
        <dbReference type="ChEBI" id="CHEBI:17268"/>
        <dbReference type="ChEBI" id="CHEBI:43474"/>
        <dbReference type="ChEBI" id="CHEBI:84139"/>
        <dbReference type="EC" id="3.1.3.25"/>
    </reaction>
</comment>
<evidence type="ECO:0000256" key="11">
    <source>
        <dbReference type="PIRSR" id="PIRSR600760-2"/>
    </source>
</evidence>
<evidence type="ECO:0000313" key="14">
    <source>
        <dbReference type="Proteomes" id="UP001176961"/>
    </source>
</evidence>
<evidence type="ECO:0000256" key="5">
    <source>
        <dbReference type="ARBA" id="ARBA00009759"/>
    </source>
</evidence>
<gene>
    <name evidence="13" type="ORF">CYNAS_LOCUS7422</name>
</gene>
<feature type="binding site" evidence="11">
    <location>
        <position position="301"/>
    </location>
    <ligand>
        <name>Mg(2+)</name>
        <dbReference type="ChEBI" id="CHEBI:18420"/>
        <label>1</label>
        <note>catalytic</note>
    </ligand>
</feature>
<dbReference type="SUPFAM" id="SSF56655">
    <property type="entry name" value="Carbohydrate phosphatase"/>
    <property type="match status" value="1"/>
</dbReference>